<dbReference type="EMBL" id="JBHULZ010000041">
    <property type="protein sequence ID" value="MFD2698301.1"/>
    <property type="molecule type" value="Genomic_DNA"/>
</dbReference>
<sequence>MMAKYNNKLNMASLVLAIFSLSLSFGQQKENFYQGHIAEKIFKKYQKIGLHTGISSLYVDNEPNGMLLEFEKPRTFEIGLTYNFLQYEKLNFSVSAIYRTYNLTNYSNLKKEDSGYPIDIAGWLKIGPYFEYKLNTEVQYYFNLFNITIVNISVGPELTLARKIYGTTIAITDDERAVGYTSVSDYNATTFFGANLSLGFNIKTKPLLLQPFITYHYQPKNLFTKVVTTENLRVSENTVTKHHVTGNYILFGLKIIPSRDLF</sequence>
<accession>A0ABW5SF21</accession>
<dbReference type="Proteomes" id="UP001597357">
    <property type="component" value="Unassembled WGS sequence"/>
</dbReference>
<comment type="caution">
    <text evidence="1">The sequence shown here is derived from an EMBL/GenBank/DDBJ whole genome shotgun (WGS) entry which is preliminary data.</text>
</comment>
<protein>
    <recommendedName>
        <fullName evidence="3">Outer membrane protein beta-barrel domain-containing protein</fullName>
    </recommendedName>
</protein>
<name>A0ABW5SF21_9FLAO</name>
<reference evidence="2" key="1">
    <citation type="journal article" date="2019" name="Int. J. Syst. Evol. Microbiol.">
        <title>The Global Catalogue of Microorganisms (GCM) 10K type strain sequencing project: providing services to taxonomists for standard genome sequencing and annotation.</title>
        <authorList>
            <consortium name="The Broad Institute Genomics Platform"/>
            <consortium name="The Broad Institute Genome Sequencing Center for Infectious Disease"/>
            <person name="Wu L."/>
            <person name="Ma J."/>
        </authorList>
    </citation>
    <scope>NUCLEOTIDE SEQUENCE [LARGE SCALE GENOMIC DNA]</scope>
    <source>
        <strain evidence="2">KCTC 42255</strain>
    </source>
</reference>
<keyword evidence="2" id="KW-1185">Reference proteome</keyword>
<evidence type="ECO:0000313" key="1">
    <source>
        <dbReference type="EMBL" id="MFD2698301.1"/>
    </source>
</evidence>
<organism evidence="1 2">
    <name type="scientific">Mesonia sediminis</name>
    <dbReference type="NCBI Taxonomy" id="1703946"/>
    <lineage>
        <taxon>Bacteria</taxon>
        <taxon>Pseudomonadati</taxon>
        <taxon>Bacteroidota</taxon>
        <taxon>Flavobacteriia</taxon>
        <taxon>Flavobacteriales</taxon>
        <taxon>Flavobacteriaceae</taxon>
        <taxon>Mesonia</taxon>
    </lineage>
</organism>
<evidence type="ECO:0008006" key="3">
    <source>
        <dbReference type="Google" id="ProtNLM"/>
    </source>
</evidence>
<evidence type="ECO:0000313" key="2">
    <source>
        <dbReference type="Proteomes" id="UP001597357"/>
    </source>
</evidence>
<gene>
    <name evidence="1" type="ORF">ACFSQ0_09880</name>
</gene>
<proteinExistence type="predicted"/>
<dbReference type="RefSeq" id="WP_379047638.1">
    <property type="nucleotide sequence ID" value="NZ_JBHULZ010000041.1"/>
</dbReference>